<dbReference type="InterPro" id="IPR036163">
    <property type="entry name" value="HMA_dom_sf"/>
</dbReference>
<organism evidence="2 3">
    <name type="scientific">Spirosoma terrae</name>
    <dbReference type="NCBI Taxonomy" id="1968276"/>
    <lineage>
        <taxon>Bacteria</taxon>
        <taxon>Pseudomonadati</taxon>
        <taxon>Bacteroidota</taxon>
        <taxon>Cytophagia</taxon>
        <taxon>Cytophagales</taxon>
        <taxon>Cytophagaceae</taxon>
        <taxon>Spirosoma</taxon>
    </lineage>
</organism>
<reference evidence="2 3" key="1">
    <citation type="submission" date="2020-02" db="EMBL/GenBank/DDBJ databases">
        <title>Draft genome sequence of two Spirosoma agri KCTC 52727 and Spirosoma terrae KCTC 52035.</title>
        <authorList>
            <person name="Rojas J."/>
            <person name="Ambika Manirajan B."/>
            <person name="Suarez C."/>
            <person name="Ratering S."/>
            <person name="Schnell S."/>
        </authorList>
    </citation>
    <scope>NUCLEOTIDE SEQUENCE [LARGE SCALE GENOMIC DNA]</scope>
    <source>
        <strain evidence="2 3">KCTC 52035</strain>
    </source>
</reference>
<accession>A0A6L9L8A3</accession>
<dbReference type="Gene3D" id="3.30.70.100">
    <property type="match status" value="1"/>
</dbReference>
<protein>
    <submittedName>
        <fullName evidence="2">Heavy metal transport/detoxification protein</fullName>
    </submittedName>
</protein>
<dbReference type="Proteomes" id="UP000474175">
    <property type="component" value="Unassembled WGS sequence"/>
</dbReference>
<sequence>METTVKFKTNIKCGGCIATVTPFLNETVGEGHWQVDIQDPNKILTADTSAATATEIKQSIEKAGYQAELLN</sequence>
<dbReference type="SUPFAM" id="SSF55008">
    <property type="entry name" value="HMA, heavy metal-associated domain"/>
    <property type="match status" value="1"/>
</dbReference>
<comment type="caution">
    <text evidence="2">The sequence shown here is derived from an EMBL/GenBank/DDBJ whole genome shotgun (WGS) entry which is preliminary data.</text>
</comment>
<name>A0A6L9L8A3_9BACT</name>
<evidence type="ECO:0000259" key="1">
    <source>
        <dbReference type="PROSITE" id="PS50846"/>
    </source>
</evidence>
<evidence type="ECO:0000313" key="2">
    <source>
        <dbReference type="EMBL" id="NDU96825.1"/>
    </source>
</evidence>
<dbReference type="GO" id="GO:0046872">
    <property type="term" value="F:metal ion binding"/>
    <property type="evidence" value="ECO:0007669"/>
    <property type="project" value="InterPro"/>
</dbReference>
<dbReference type="PROSITE" id="PS50846">
    <property type="entry name" value="HMA_2"/>
    <property type="match status" value="1"/>
</dbReference>
<dbReference type="AlphaFoldDB" id="A0A6L9L8A3"/>
<gene>
    <name evidence="2" type="ORF">GK108_18220</name>
</gene>
<proteinExistence type="predicted"/>
<evidence type="ECO:0000313" key="3">
    <source>
        <dbReference type="Proteomes" id="UP000474175"/>
    </source>
</evidence>
<dbReference type="RefSeq" id="WP_163951673.1">
    <property type="nucleotide sequence ID" value="NZ_JAAFZH010000008.1"/>
</dbReference>
<feature type="domain" description="HMA" evidence="1">
    <location>
        <begin position="2"/>
        <end position="68"/>
    </location>
</feature>
<dbReference type="EMBL" id="JAAFZH010000008">
    <property type="protein sequence ID" value="NDU96825.1"/>
    <property type="molecule type" value="Genomic_DNA"/>
</dbReference>
<dbReference type="InterPro" id="IPR006121">
    <property type="entry name" value="HMA_dom"/>
</dbReference>
<keyword evidence="3" id="KW-1185">Reference proteome</keyword>